<dbReference type="InterPro" id="IPR016032">
    <property type="entry name" value="Sig_transdc_resp-reg_C-effctor"/>
</dbReference>
<evidence type="ECO:0000259" key="6">
    <source>
        <dbReference type="PROSITE" id="PS50110"/>
    </source>
</evidence>
<name>A0A7W7SMB3_9ACTN</name>
<evidence type="ECO:0000313" key="7">
    <source>
        <dbReference type="EMBL" id="MBB4957101.1"/>
    </source>
</evidence>
<dbReference type="SUPFAM" id="SSF46894">
    <property type="entry name" value="C-terminal effector domain of the bipartite response regulators"/>
    <property type="match status" value="1"/>
</dbReference>
<evidence type="ECO:0000256" key="2">
    <source>
        <dbReference type="ARBA" id="ARBA00023125"/>
    </source>
</evidence>
<dbReference type="SMART" id="SM00421">
    <property type="entry name" value="HTH_LUXR"/>
    <property type="match status" value="1"/>
</dbReference>
<dbReference type="GO" id="GO:0006355">
    <property type="term" value="P:regulation of DNA-templated transcription"/>
    <property type="evidence" value="ECO:0007669"/>
    <property type="project" value="InterPro"/>
</dbReference>
<dbReference type="CDD" id="cd06170">
    <property type="entry name" value="LuxR_C_like"/>
    <property type="match status" value="1"/>
</dbReference>
<keyword evidence="8" id="KW-1185">Reference proteome</keyword>
<dbReference type="PANTHER" id="PTHR43214:SF41">
    <property type="entry name" value="NITRATE_NITRITE RESPONSE REGULATOR PROTEIN NARP"/>
    <property type="match status" value="1"/>
</dbReference>
<dbReference type="PRINTS" id="PR00038">
    <property type="entry name" value="HTHLUXR"/>
</dbReference>
<dbReference type="PROSITE" id="PS50043">
    <property type="entry name" value="HTH_LUXR_2"/>
    <property type="match status" value="1"/>
</dbReference>
<dbReference type="PROSITE" id="PS50110">
    <property type="entry name" value="RESPONSE_REGULATORY"/>
    <property type="match status" value="1"/>
</dbReference>
<dbReference type="InterPro" id="IPR001789">
    <property type="entry name" value="Sig_transdc_resp-reg_receiver"/>
</dbReference>
<comment type="caution">
    <text evidence="7">The sequence shown here is derived from an EMBL/GenBank/DDBJ whole genome shotgun (WGS) entry which is preliminary data.</text>
</comment>
<sequence length="218" mass="23054">MDYTVAVVDDRSVTFRGVVEVLREAAGIRFVGVIPTLGECGPRVPGSEPTVVVADPFPGPPLPRMLPGHLRLLVMSTSQHPDDVQTALRHGAGGYIRKESDVETLLRAIDVVASGDFYLDGGLRAAFATGSSPVDPGQAAAPPGQAPLTRALTPREREVLRLVAGGLTHKQIGTRLGLSKTTVDTYVHRIRQKTGTPNKAGLTRIAMGLQLTGPALAR</sequence>
<organism evidence="7 8">
    <name type="scientific">Micromonospora polyrhachis</name>
    <dbReference type="NCBI Taxonomy" id="1282883"/>
    <lineage>
        <taxon>Bacteria</taxon>
        <taxon>Bacillati</taxon>
        <taxon>Actinomycetota</taxon>
        <taxon>Actinomycetes</taxon>
        <taxon>Micromonosporales</taxon>
        <taxon>Micromonosporaceae</taxon>
        <taxon>Micromonospora</taxon>
    </lineage>
</organism>
<evidence type="ECO:0000256" key="4">
    <source>
        <dbReference type="PROSITE-ProRule" id="PRU00169"/>
    </source>
</evidence>
<dbReference type="Proteomes" id="UP000578819">
    <property type="component" value="Unassembled WGS sequence"/>
</dbReference>
<evidence type="ECO:0000256" key="1">
    <source>
        <dbReference type="ARBA" id="ARBA00023015"/>
    </source>
</evidence>
<keyword evidence="2 7" id="KW-0238">DNA-binding</keyword>
<keyword evidence="1" id="KW-0805">Transcription regulation</keyword>
<dbReference type="GO" id="GO:0000160">
    <property type="term" value="P:phosphorelay signal transduction system"/>
    <property type="evidence" value="ECO:0007669"/>
    <property type="project" value="InterPro"/>
</dbReference>
<dbReference type="InterPro" id="IPR039420">
    <property type="entry name" value="WalR-like"/>
</dbReference>
<evidence type="ECO:0000259" key="5">
    <source>
        <dbReference type="PROSITE" id="PS50043"/>
    </source>
</evidence>
<dbReference type="PANTHER" id="PTHR43214">
    <property type="entry name" value="TWO-COMPONENT RESPONSE REGULATOR"/>
    <property type="match status" value="1"/>
</dbReference>
<dbReference type="EMBL" id="JACHJW010000001">
    <property type="protein sequence ID" value="MBB4957101.1"/>
    <property type="molecule type" value="Genomic_DNA"/>
</dbReference>
<dbReference type="AlphaFoldDB" id="A0A7W7SMB3"/>
<evidence type="ECO:0000256" key="3">
    <source>
        <dbReference type="ARBA" id="ARBA00023163"/>
    </source>
</evidence>
<dbReference type="SUPFAM" id="SSF52172">
    <property type="entry name" value="CheY-like"/>
    <property type="match status" value="1"/>
</dbReference>
<feature type="domain" description="Response regulatory" evidence="6">
    <location>
        <begin position="4"/>
        <end position="113"/>
    </location>
</feature>
<evidence type="ECO:0000313" key="8">
    <source>
        <dbReference type="Proteomes" id="UP000578819"/>
    </source>
</evidence>
<dbReference type="GO" id="GO:0003677">
    <property type="term" value="F:DNA binding"/>
    <property type="evidence" value="ECO:0007669"/>
    <property type="project" value="UniProtKB-KW"/>
</dbReference>
<dbReference type="InterPro" id="IPR000792">
    <property type="entry name" value="Tscrpt_reg_LuxR_C"/>
</dbReference>
<dbReference type="Pfam" id="PF00196">
    <property type="entry name" value="GerE"/>
    <property type="match status" value="1"/>
</dbReference>
<dbReference type="InterPro" id="IPR011006">
    <property type="entry name" value="CheY-like_superfamily"/>
</dbReference>
<accession>A0A7W7SMB3</accession>
<proteinExistence type="predicted"/>
<feature type="modified residue" description="4-aspartylphosphate" evidence="4">
    <location>
        <position position="55"/>
    </location>
</feature>
<protein>
    <submittedName>
        <fullName evidence="7">DNA-binding NarL/FixJ family response regulator</fullName>
    </submittedName>
</protein>
<dbReference type="Gene3D" id="3.40.50.2300">
    <property type="match status" value="1"/>
</dbReference>
<reference evidence="7 8" key="1">
    <citation type="submission" date="2020-08" db="EMBL/GenBank/DDBJ databases">
        <title>Sequencing the genomes of 1000 actinobacteria strains.</title>
        <authorList>
            <person name="Klenk H.-P."/>
        </authorList>
    </citation>
    <scope>NUCLEOTIDE SEQUENCE [LARGE SCALE GENOMIC DNA]</scope>
    <source>
        <strain evidence="7 8">DSM 45886</strain>
    </source>
</reference>
<keyword evidence="3" id="KW-0804">Transcription</keyword>
<dbReference type="RefSeq" id="WP_184532897.1">
    <property type="nucleotide sequence ID" value="NZ_JACHJW010000001.1"/>
</dbReference>
<gene>
    <name evidence="7" type="ORF">FHR38_000834</name>
</gene>
<feature type="domain" description="HTH luxR-type" evidence="5">
    <location>
        <begin position="145"/>
        <end position="210"/>
    </location>
</feature>
<keyword evidence="4" id="KW-0597">Phosphoprotein</keyword>